<sequence length="36" mass="3729">MFNKSTLTITTSALVLMSTGVAGAASNPFSDVPQDR</sequence>
<gene>
    <name evidence="2" type="ORF">HMPREF9454_00479</name>
</gene>
<keyword evidence="1" id="KW-0732">Signal</keyword>
<protein>
    <submittedName>
        <fullName evidence="2">Uncharacterized protein</fullName>
    </submittedName>
</protein>
<proteinExistence type="predicted"/>
<dbReference type="EMBL" id="ADMB01000023">
    <property type="protein sequence ID" value="EHR38788.1"/>
    <property type="molecule type" value="Genomic_DNA"/>
</dbReference>
<evidence type="ECO:0000256" key="1">
    <source>
        <dbReference type="SAM" id="SignalP"/>
    </source>
</evidence>
<reference evidence="2 3" key="1">
    <citation type="submission" date="2012-01" db="EMBL/GenBank/DDBJ databases">
        <title>The Genome Sequence of Megamonas funiformis YIT 11815.</title>
        <authorList>
            <consortium name="The Broad Institute Genome Sequencing Platform"/>
            <person name="Earl A."/>
            <person name="Ward D."/>
            <person name="Feldgarden M."/>
            <person name="Gevers D."/>
            <person name="Morotomi M."/>
            <person name="Young S.K."/>
            <person name="Zeng Q."/>
            <person name="Gargeya S."/>
            <person name="Fitzgerald M."/>
            <person name="Haas B."/>
            <person name="Abouelleil A."/>
            <person name="Alvarado L."/>
            <person name="Arachchi H.M."/>
            <person name="Berlin A."/>
            <person name="Chapman S.B."/>
            <person name="Gearin G."/>
            <person name="Goldberg J."/>
            <person name="Griggs A."/>
            <person name="Gujja S."/>
            <person name="Hansen M."/>
            <person name="Heiman D."/>
            <person name="Howarth C."/>
            <person name="Larimer J."/>
            <person name="Lui A."/>
            <person name="MacDonald P.J.P."/>
            <person name="McCowen C."/>
            <person name="Montmayeur A."/>
            <person name="Murphy C."/>
            <person name="Neiman D."/>
            <person name="Pearson M."/>
            <person name="Priest M."/>
            <person name="Roberts A."/>
            <person name="Saif S."/>
            <person name="Shea T."/>
            <person name="Sisk P."/>
            <person name="Stolte C."/>
            <person name="Sykes S."/>
            <person name="Wortman J."/>
            <person name="Nusbaum C."/>
            <person name="Birren B."/>
        </authorList>
    </citation>
    <scope>NUCLEOTIDE SEQUENCE [LARGE SCALE GENOMIC DNA]</scope>
    <source>
        <strain evidence="2 3">YIT 11815</strain>
    </source>
</reference>
<comment type="caution">
    <text evidence="2">The sequence shown here is derived from an EMBL/GenBank/DDBJ whole genome shotgun (WGS) entry which is preliminary data.</text>
</comment>
<dbReference type="Proteomes" id="UP000005963">
    <property type="component" value="Unassembled WGS sequence"/>
</dbReference>
<evidence type="ECO:0000313" key="2">
    <source>
        <dbReference type="EMBL" id="EHR38788.1"/>
    </source>
</evidence>
<organism evidence="2 3">
    <name type="scientific">Megamonas funiformis YIT 11815</name>
    <dbReference type="NCBI Taxonomy" id="742816"/>
    <lineage>
        <taxon>Bacteria</taxon>
        <taxon>Bacillati</taxon>
        <taxon>Bacillota</taxon>
        <taxon>Negativicutes</taxon>
        <taxon>Selenomonadales</taxon>
        <taxon>Selenomonadaceae</taxon>
        <taxon>Megamonas</taxon>
    </lineage>
</organism>
<feature type="signal peptide" evidence="1">
    <location>
        <begin position="1"/>
        <end position="24"/>
    </location>
</feature>
<keyword evidence="3" id="KW-1185">Reference proteome</keyword>
<accession>A0ABP2NLZ3</accession>
<name>A0ABP2NLZ3_9FIRM</name>
<feature type="chain" id="PRO_5046337465" evidence="1">
    <location>
        <begin position="25"/>
        <end position="36"/>
    </location>
</feature>
<evidence type="ECO:0000313" key="3">
    <source>
        <dbReference type="Proteomes" id="UP000005963"/>
    </source>
</evidence>